<evidence type="ECO:0000256" key="2">
    <source>
        <dbReference type="ARBA" id="ARBA00017835"/>
    </source>
</evidence>
<name>A0A5J4Z0X1_PORPP</name>
<evidence type="ECO:0000256" key="3">
    <source>
        <dbReference type="ARBA" id="ARBA00029631"/>
    </source>
</evidence>
<evidence type="ECO:0000256" key="4">
    <source>
        <dbReference type="SAM" id="SignalP"/>
    </source>
</evidence>
<evidence type="ECO:0000256" key="1">
    <source>
        <dbReference type="ARBA" id="ARBA00009224"/>
    </source>
</evidence>
<organism evidence="5 6">
    <name type="scientific">Porphyridium purpureum</name>
    <name type="common">Red alga</name>
    <name type="synonym">Porphyridium cruentum</name>
    <dbReference type="NCBI Taxonomy" id="35688"/>
    <lineage>
        <taxon>Eukaryota</taxon>
        <taxon>Rhodophyta</taxon>
        <taxon>Bangiophyceae</taxon>
        <taxon>Porphyridiales</taxon>
        <taxon>Porphyridiaceae</taxon>
        <taxon>Porphyridium</taxon>
    </lineage>
</organism>
<comment type="caution">
    <text evidence="5">The sequence shown here is derived from an EMBL/GenBank/DDBJ whole genome shotgun (WGS) entry which is preliminary data.</text>
</comment>
<dbReference type="PANTHER" id="PTHR11001:SF2">
    <property type="entry name" value="MITOCHONDRIAL FISSION PROCESS PROTEIN 1"/>
    <property type="match status" value="1"/>
</dbReference>
<dbReference type="InterPro" id="IPR019560">
    <property type="entry name" value="Mitochondrial_18_kDa_protein"/>
</dbReference>
<evidence type="ECO:0000313" key="6">
    <source>
        <dbReference type="Proteomes" id="UP000324585"/>
    </source>
</evidence>
<feature type="signal peptide" evidence="4">
    <location>
        <begin position="1"/>
        <end position="17"/>
    </location>
</feature>
<gene>
    <name evidence="5" type="ORF">FVE85_0639</name>
</gene>
<evidence type="ECO:0000313" key="5">
    <source>
        <dbReference type="EMBL" id="KAA8496910.1"/>
    </source>
</evidence>
<keyword evidence="6" id="KW-1185">Reference proteome</keyword>
<dbReference type="OrthoDB" id="424969at2759"/>
<dbReference type="PANTHER" id="PTHR11001">
    <property type="entry name" value="MITOCHONDRIAL FISSION PROCESS PROTEIN 1"/>
    <property type="match status" value="1"/>
</dbReference>
<sequence length="239" mass="25740">MGAAGFVLPSALGVVSGALCAPHARSSGWVPEGRRICARLQRSRVRQNRSRLVAVDSGSKGNDERTVDILRDTPARLIGYTNECGEAFRFFIGGPGVALSYGVAFSYVCADAVYQAMRRGGGEGAHAARVKSAIALDTLIWQTLASVVFPGFTINRVVYFSEHAMAAGNNALLDNHMHAVSASALHSACTLVGLCAIPVIVKPIDWFAHYLMDHAVRPWLLNPALHIHFDQDAIELDDK</sequence>
<protein>
    <recommendedName>
        <fullName evidence="2">Mitochondrial fission process protein 1</fullName>
    </recommendedName>
    <alternativeName>
        <fullName evidence="3">Mitochondrial 18 kDa protein</fullName>
    </alternativeName>
</protein>
<reference evidence="6" key="1">
    <citation type="journal article" date="2019" name="Nat. Commun.">
        <title>Expansion of phycobilisome linker gene families in mesophilic red algae.</title>
        <authorList>
            <person name="Lee J."/>
            <person name="Kim D."/>
            <person name="Bhattacharya D."/>
            <person name="Yoon H.S."/>
        </authorList>
    </citation>
    <scope>NUCLEOTIDE SEQUENCE [LARGE SCALE GENOMIC DNA]</scope>
    <source>
        <strain evidence="6">CCMP 1328</strain>
    </source>
</reference>
<dbReference type="GO" id="GO:0005739">
    <property type="term" value="C:mitochondrion"/>
    <property type="evidence" value="ECO:0007669"/>
    <property type="project" value="TreeGrafter"/>
</dbReference>
<dbReference type="GO" id="GO:0000266">
    <property type="term" value="P:mitochondrial fission"/>
    <property type="evidence" value="ECO:0007669"/>
    <property type="project" value="TreeGrafter"/>
</dbReference>
<accession>A0A5J4Z0X1</accession>
<proteinExistence type="inferred from homology"/>
<dbReference type="Proteomes" id="UP000324585">
    <property type="component" value="Unassembled WGS sequence"/>
</dbReference>
<dbReference type="OMA" id="DEWHAGT"/>
<dbReference type="EMBL" id="VRMN01000002">
    <property type="protein sequence ID" value="KAA8496910.1"/>
    <property type="molecule type" value="Genomic_DNA"/>
</dbReference>
<feature type="chain" id="PRO_5023865740" description="Mitochondrial fission process protein 1" evidence="4">
    <location>
        <begin position="18"/>
        <end position="239"/>
    </location>
</feature>
<keyword evidence="4" id="KW-0732">Signal</keyword>
<dbReference type="AlphaFoldDB" id="A0A5J4Z0X1"/>
<comment type="similarity">
    <text evidence="1">Belongs to the MTFP1 family.</text>
</comment>